<sequence>MTKHFSPTELESVGYRLLYRANEVNHCPGCGKMHWFVGRRTAECAFCGTALPLLNSMLPDLMDPA</sequence>
<protein>
    <submittedName>
        <fullName evidence="1">Uncharacterized protein</fullName>
    </submittedName>
</protein>
<name>A0A1S1HI53_9SPHN</name>
<dbReference type="EMBL" id="MIPT01000001">
    <property type="protein sequence ID" value="OHT20893.1"/>
    <property type="molecule type" value="Genomic_DNA"/>
</dbReference>
<gene>
    <name evidence="1" type="ORF">BHE75_02897</name>
</gene>
<evidence type="ECO:0000313" key="1">
    <source>
        <dbReference type="EMBL" id="OHT20893.1"/>
    </source>
</evidence>
<keyword evidence="2" id="KW-1185">Reference proteome</keyword>
<dbReference type="Proteomes" id="UP000179467">
    <property type="component" value="Unassembled WGS sequence"/>
</dbReference>
<reference evidence="1 2" key="1">
    <citation type="submission" date="2016-09" db="EMBL/GenBank/DDBJ databases">
        <title>Metabolic pathway, cell adaptation mechanisms and a novel monoxygenase revealed through proteogenomic-transcription analysis of a Sphingomonas haloaromaticamans strain degrading the fungicide ortho-phenylphenol.</title>
        <authorList>
            <person name="Perruchon C."/>
            <person name="Papadopoulou E.S."/>
            <person name="Rousidou C."/>
            <person name="Vasileiadis S."/>
            <person name="Tanou G."/>
            <person name="Amoutzias G."/>
            <person name="Molassiotis A."/>
            <person name="Karpouzas D.G."/>
        </authorList>
    </citation>
    <scope>NUCLEOTIDE SEQUENCE [LARGE SCALE GENOMIC DNA]</scope>
    <source>
        <strain evidence="1 2">P3</strain>
    </source>
</reference>
<accession>A0A1S1HI53</accession>
<dbReference type="AlphaFoldDB" id="A0A1S1HI53"/>
<dbReference type="RefSeq" id="WP_015457433.1">
    <property type="nucleotide sequence ID" value="NZ_MIPT01000001.1"/>
</dbReference>
<comment type="caution">
    <text evidence="1">The sequence shown here is derived from an EMBL/GenBank/DDBJ whole genome shotgun (WGS) entry which is preliminary data.</text>
</comment>
<dbReference type="OrthoDB" id="7595325at2"/>
<evidence type="ECO:0000313" key="2">
    <source>
        <dbReference type="Proteomes" id="UP000179467"/>
    </source>
</evidence>
<organism evidence="1 2">
    <name type="scientific">Edaphosphingomonas haloaromaticamans</name>
    <dbReference type="NCBI Taxonomy" id="653954"/>
    <lineage>
        <taxon>Bacteria</taxon>
        <taxon>Pseudomonadati</taxon>
        <taxon>Pseudomonadota</taxon>
        <taxon>Alphaproteobacteria</taxon>
        <taxon>Sphingomonadales</taxon>
        <taxon>Rhizorhabdaceae</taxon>
        <taxon>Edaphosphingomonas</taxon>
    </lineage>
</organism>
<proteinExistence type="predicted"/>